<feature type="compositionally biased region" description="Polar residues" evidence="1">
    <location>
        <begin position="1"/>
        <end position="11"/>
    </location>
</feature>
<feature type="compositionally biased region" description="Polar residues" evidence="1">
    <location>
        <begin position="38"/>
        <end position="55"/>
    </location>
</feature>
<sequence length="271" mass="29709">MLVHSRVTNLGSRELEEPDLRQTAKPSSFRGRKRASSQDHSTSVLPGSIGHNQSPPHRKAAISPELVRSIQHGCSLVVGTGATLNMMDRHRTQADFSRAKDWTGLLAGSLNHAISMLHLDQKYPRLGNDATEAEAEAALKELTQVVGGVGMPPSEFRSICVGSILTQLQVDLDCPTAKGLQALAPLMKWVATLNFDDFLERVLWRTPRVHLPTGPVYPIVQHSQSRAFYYHLHGVAGGQASDAPAMLCHKDYAEALPAFKEVYFSHMRASS</sequence>
<evidence type="ECO:0000256" key="1">
    <source>
        <dbReference type="SAM" id="MobiDB-lite"/>
    </source>
</evidence>
<comment type="caution">
    <text evidence="2">The sequence shown here is derived from an EMBL/GenBank/DDBJ whole genome shotgun (WGS) entry which is preliminary data.</text>
</comment>
<protein>
    <submittedName>
        <fullName evidence="2">Uncharacterized protein</fullName>
    </submittedName>
</protein>
<dbReference type="AlphaFoldDB" id="A0AAW1S1T3"/>
<accession>A0AAW1S1T3</accession>
<proteinExistence type="predicted"/>
<feature type="compositionally biased region" description="Basic and acidic residues" evidence="1">
    <location>
        <begin position="13"/>
        <end position="22"/>
    </location>
</feature>
<gene>
    <name evidence="2" type="ORF">WJX84_010699</name>
</gene>
<organism evidence="2 3">
    <name type="scientific">Apatococcus fuscideae</name>
    <dbReference type="NCBI Taxonomy" id="2026836"/>
    <lineage>
        <taxon>Eukaryota</taxon>
        <taxon>Viridiplantae</taxon>
        <taxon>Chlorophyta</taxon>
        <taxon>core chlorophytes</taxon>
        <taxon>Trebouxiophyceae</taxon>
        <taxon>Chlorellales</taxon>
        <taxon>Chlorellaceae</taxon>
        <taxon>Apatococcus</taxon>
    </lineage>
</organism>
<keyword evidence="3" id="KW-1185">Reference proteome</keyword>
<evidence type="ECO:0000313" key="3">
    <source>
        <dbReference type="Proteomes" id="UP001485043"/>
    </source>
</evidence>
<dbReference type="Pfam" id="PF13289">
    <property type="entry name" value="SIR2_2"/>
    <property type="match status" value="1"/>
</dbReference>
<reference evidence="2 3" key="1">
    <citation type="journal article" date="2024" name="Nat. Commun.">
        <title>Phylogenomics reveals the evolutionary origins of lichenization in chlorophyte algae.</title>
        <authorList>
            <person name="Puginier C."/>
            <person name="Libourel C."/>
            <person name="Otte J."/>
            <person name="Skaloud P."/>
            <person name="Haon M."/>
            <person name="Grisel S."/>
            <person name="Petersen M."/>
            <person name="Berrin J.G."/>
            <person name="Delaux P.M."/>
            <person name="Dal Grande F."/>
            <person name="Keller J."/>
        </authorList>
    </citation>
    <scope>NUCLEOTIDE SEQUENCE [LARGE SCALE GENOMIC DNA]</scope>
    <source>
        <strain evidence="2 3">SAG 2523</strain>
    </source>
</reference>
<feature type="region of interest" description="Disordered" evidence="1">
    <location>
        <begin position="1"/>
        <end position="59"/>
    </location>
</feature>
<dbReference type="Proteomes" id="UP001485043">
    <property type="component" value="Unassembled WGS sequence"/>
</dbReference>
<evidence type="ECO:0000313" key="2">
    <source>
        <dbReference type="EMBL" id="KAK9839351.1"/>
    </source>
</evidence>
<name>A0AAW1S1T3_9CHLO</name>
<dbReference type="EMBL" id="JALJOV010001873">
    <property type="protein sequence ID" value="KAK9839351.1"/>
    <property type="molecule type" value="Genomic_DNA"/>
</dbReference>